<keyword evidence="1 8" id="KW-0723">Serine/threonine-protein kinase</keyword>
<protein>
    <submittedName>
        <fullName evidence="10">Kinase-like protein</fullName>
    </submittedName>
</protein>
<dbReference type="InterPro" id="IPR011009">
    <property type="entry name" value="Kinase-like_dom_sf"/>
</dbReference>
<dbReference type="Pfam" id="PF00069">
    <property type="entry name" value="Pkinase"/>
    <property type="match status" value="1"/>
</dbReference>
<dbReference type="Gene3D" id="1.10.510.10">
    <property type="entry name" value="Transferase(Phosphotransferase) domain 1"/>
    <property type="match status" value="1"/>
</dbReference>
<dbReference type="InterPro" id="IPR050915">
    <property type="entry name" value="MAP_kinase_kinase"/>
</dbReference>
<dbReference type="PANTHER" id="PTHR47448">
    <property type="entry name" value="DUAL SPECIFICITY MITOGEN-ACTIVATED PROTEIN KINASE KINASE DSOR1-LIKE PROTEIN"/>
    <property type="match status" value="1"/>
</dbReference>
<dbReference type="InterPro" id="IPR008271">
    <property type="entry name" value="Ser/Thr_kinase_AS"/>
</dbReference>
<comment type="similarity">
    <text evidence="6">Belongs to the protein kinase superfamily. STE Ser/Thr protein kinase family. MAP kinase kinase subfamily.</text>
</comment>
<dbReference type="Proteomes" id="UP000242254">
    <property type="component" value="Unassembled WGS sequence"/>
</dbReference>
<evidence type="ECO:0000256" key="8">
    <source>
        <dbReference type="RuleBase" id="RU000304"/>
    </source>
</evidence>
<keyword evidence="3 7" id="KW-0547">Nucleotide-binding</keyword>
<proteinExistence type="inferred from homology"/>
<evidence type="ECO:0000256" key="6">
    <source>
        <dbReference type="ARBA" id="ARBA00038035"/>
    </source>
</evidence>
<dbReference type="EMBL" id="KZ303842">
    <property type="protein sequence ID" value="PHZ17464.1"/>
    <property type="molecule type" value="Genomic_DNA"/>
</dbReference>
<gene>
    <name evidence="10" type="ORF">RHIMIDRAFT_196889</name>
</gene>
<dbReference type="FunFam" id="3.30.200.20:FF:000040">
    <property type="entry name" value="Dual specificity mitogen-activated protein kinase kinase"/>
    <property type="match status" value="1"/>
</dbReference>
<feature type="domain" description="Protein kinase" evidence="9">
    <location>
        <begin position="64"/>
        <end position="319"/>
    </location>
</feature>
<dbReference type="SMART" id="SM00220">
    <property type="entry name" value="S_TKc"/>
    <property type="match status" value="1"/>
</dbReference>
<dbReference type="STRING" id="1340429.A0A2G4T8X4"/>
<evidence type="ECO:0000259" key="9">
    <source>
        <dbReference type="PROSITE" id="PS50011"/>
    </source>
</evidence>
<evidence type="ECO:0000313" key="11">
    <source>
        <dbReference type="Proteomes" id="UP000242254"/>
    </source>
</evidence>
<dbReference type="PROSITE" id="PS50011">
    <property type="entry name" value="PROTEIN_KINASE_DOM"/>
    <property type="match status" value="1"/>
</dbReference>
<dbReference type="GeneID" id="35437146"/>
<evidence type="ECO:0000256" key="2">
    <source>
        <dbReference type="ARBA" id="ARBA00022679"/>
    </source>
</evidence>
<dbReference type="GO" id="GO:0000165">
    <property type="term" value="P:MAPK cascade"/>
    <property type="evidence" value="ECO:0007669"/>
    <property type="project" value="UniProtKB-ARBA"/>
</dbReference>
<dbReference type="AlphaFoldDB" id="A0A2G4T8X4"/>
<keyword evidence="5 7" id="KW-0067">ATP-binding</keyword>
<dbReference type="PANTHER" id="PTHR47448:SF1">
    <property type="entry name" value="SERINE_THREONINE-PROTEIN KINASE STE7 HOMOLOG"/>
    <property type="match status" value="1"/>
</dbReference>
<dbReference type="GO" id="GO:0004674">
    <property type="term" value="F:protein serine/threonine kinase activity"/>
    <property type="evidence" value="ECO:0007669"/>
    <property type="project" value="UniProtKB-KW"/>
</dbReference>
<dbReference type="Gene3D" id="3.30.200.20">
    <property type="entry name" value="Phosphorylase Kinase, domain 1"/>
    <property type="match status" value="1"/>
</dbReference>
<keyword evidence="4 10" id="KW-0418">Kinase</keyword>
<feature type="binding site" evidence="7">
    <location>
        <position position="93"/>
    </location>
    <ligand>
        <name>ATP</name>
        <dbReference type="ChEBI" id="CHEBI:30616"/>
    </ligand>
</feature>
<keyword evidence="2" id="KW-0808">Transferase</keyword>
<evidence type="ECO:0000256" key="4">
    <source>
        <dbReference type="ARBA" id="ARBA00022777"/>
    </source>
</evidence>
<evidence type="ECO:0000256" key="7">
    <source>
        <dbReference type="PROSITE-ProRule" id="PRU10141"/>
    </source>
</evidence>
<accession>A0A2G4T8X4</accession>
<evidence type="ECO:0000256" key="5">
    <source>
        <dbReference type="ARBA" id="ARBA00022840"/>
    </source>
</evidence>
<reference evidence="10 11" key="1">
    <citation type="journal article" date="2016" name="Proc. Natl. Acad. Sci. U.S.A.">
        <title>Lipid metabolic changes in an early divergent fungus govern the establishment of a mutualistic symbiosis with endobacteria.</title>
        <authorList>
            <person name="Lastovetsky O.A."/>
            <person name="Gaspar M.L."/>
            <person name="Mondo S.J."/>
            <person name="LaButti K.M."/>
            <person name="Sandor L."/>
            <person name="Grigoriev I.V."/>
            <person name="Henry S.A."/>
            <person name="Pawlowska T.E."/>
        </authorList>
    </citation>
    <scope>NUCLEOTIDE SEQUENCE [LARGE SCALE GENOMIC DNA]</scope>
    <source>
        <strain evidence="10 11">ATCC 52813</strain>
    </source>
</reference>
<dbReference type="GO" id="GO:0005524">
    <property type="term" value="F:ATP binding"/>
    <property type="evidence" value="ECO:0007669"/>
    <property type="project" value="UniProtKB-UniRule"/>
</dbReference>
<organism evidence="10 11">
    <name type="scientific">Rhizopus microsporus ATCC 52813</name>
    <dbReference type="NCBI Taxonomy" id="1340429"/>
    <lineage>
        <taxon>Eukaryota</taxon>
        <taxon>Fungi</taxon>
        <taxon>Fungi incertae sedis</taxon>
        <taxon>Mucoromycota</taxon>
        <taxon>Mucoromycotina</taxon>
        <taxon>Mucoromycetes</taxon>
        <taxon>Mucorales</taxon>
        <taxon>Mucorineae</taxon>
        <taxon>Rhizopodaceae</taxon>
        <taxon>Rhizopus</taxon>
    </lineage>
</organism>
<name>A0A2G4T8X4_RHIZD</name>
<dbReference type="InterPro" id="IPR017441">
    <property type="entry name" value="Protein_kinase_ATP_BS"/>
</dbReference>
<dbReference type="GO" id="GO:0004712">
    <property type="term" value="F:protein serine/threonine/tyrosine kinase activity"/>
    <property type="evidence" value="ECO:0007669"/>
    <property type="project" value="UniProtKB-ARBA"/>
</dbReference>
<evidence type="ECO:0000313" key="10">
    <source>
        <dbReference type="EMBL" id="PHZ17464.1"/>
    </source>
</evidence>
<dbReference type="PROSITE" id="PS00107">
    <property type="entry name" value="PROTEIN_KINASE_ATP"/>
    <property type="match status" value="1"/>
</dbReference>
<dbReference type="RefSeq" id="XP_023471172.1">
    <property type="nucleotide sequence ID" value="XM_023606156.1"/>
</dbReference>
<sequence>MLKPIVRKKRNYKNLALPAGSAATAAPVPALKSAKQEEYDKLYKDLSDLEIGLELRLDLREEDIQNLEELGAGNGGTVYKVLHIPSKRIMAKKKPEDPRVTVRKQVMREMQFLHDCNSEHIVSFYGAFLSGGDISMCMEYMDVGSLDKIYKKSGPIPMDILRHIGYAIVDGLIYLYDSHRIIHRDLKPSNVLVNSAGQIKICDFGVSGQLIDSVANTFVGTSSYMSPERILGSPYSVKSDVWSIGITLMELGLGKFPFTSSDGRSLAIFELLQYIVNEPVPTLPAGKYPQDYEQFLSLCLVKDVQTRATPNDLLNTAFIKNTTATKEDIMNWAKSHL</sequence>
<dbReference type="InterPro" id="IPR000719">
    <property type="entry name" value="Prot_kinase_dom"/>
</dbReference>
<keyword evidence="11" id="KW-1185">Reference proteome</keyword>
<evidence type="ECO:0000256" key="1">
    <source>
        <dbReference type="ARBA" id="ARBA00022527"/>
    </source>
</evidence>
<evidence type="ECO:0000256" key="3">
    <source>
        <dbReference type="ARBA" id="ARBA00022741"/>
    </source>
</evidence>
<dbReference type="SUPFAM" id="SSF56112">
    <property type="entry name" value="Protein kinase-like (PK-like)"/>
    <property type="match status" value="1"/>
</dbReference>
<dbReference type="PROSITE" id="PS00108">
    <property type="entry name" value="PROTEIN_KINASE_ST"/>
    <property type="match status" value="1"/>
</dbReference>